<reference evidence="1" key="2">
    <citation type="submission" date="2020-09" db="EMBL/GenBank/DDBJ databases">
        <authorList>
            <person name="Sun Q."/>
            <person name="Ohkuma M."/>
        </authorList>
    </citation>
    <scope>NUCLEOTIDE SEQUENCE</scope>
    <source>
        <strain evidence="1">JCM 4059</strain>
    </source>
</reference>
<accession>A0A919B672</accession>
<name>A0A919B672_9ACTN</name>
<dbReference type="EMBL" id="BNBD01000008">
    <property type="protein sequence ID" value="GHF54094.1"/>
    <property type="molecule type" value="Genomic_DNA"/>
</dbReference>
<sequence>MTSPAPFSHIEFRTGDICPGLCHRRRLQGALDREGHRHRNNRAGRGLSLRADKTAFEDHVTASMDGTYDGTVPQGAKTTAIKVTHAGVSSCFRHRLDSARRRQATPWPPDWRFRRPSLYHRSWSSTRVLR</sequence>
<evidence type="ECO:0000313" key="1">
    <source>
        <dbReference type="EMBL" id="GHF54094.1"/>
    </source>
</evidence>
<evidence type="ECO:0000313" key="2">
    <source>
        <dbReference type="Proteomes" id="UP000638313"/>
    </source>
</evidence>
<gene>
    <name evidence="1" type="ORF">GCM10010218_39160</name>
</gene>
<dbReference type="AlphaFoldDB" id="A0A919B672"/>
<dbReference type="Proteomes" id="UP000638313">
    <property type="component" value="Unassembled WGS sequence"/>
</dbReference>
<proteinExistence type="predicted"/>
<comment type="caution">
    <text evidence="1">The sequence shown here is derived from an EMBL/GenBank/DDBJ whole genome shotgun (WGS) entry which is preliminary data.</text>
</comment>
<keyword evidence="2" id="KW-1185">Reference proteome</keyword>
<organism evidence="1 2">
    <name type="scientific">Streptomyces mashuensis</name>
    <dbReference type="NCBI Taxonomy" id="33904"/>
    <lineage>
        <taxon>Bacteria</taxon>
        <taxon>Bacillati</taxon>
        <taxon>Actinomycetota</taxon>
        <taxon>Actinomycetes</taxon>
        <taxon>Kitasatosporales</taxon>
        <taxon>Streptomycetaceae</taxon>
        <taxon>Streptomyces</taxon>
    </lineage>
</organism>
<reference evidence="1" key="1">
    <citation type="journal article" date="2014" name="Int. J. Syst. Evol. Microbiol.">
        <title>Complete genome sequence of Corynebacterium casei LMG S-19264T (=DSM 44701T), isolated from a smear-ripened cheese.</title>
        <authorList>
            <consortium name="US DOE Joint Genome Institute (JGI-PGF)"/>
            <person name="Walter F."/>
            <person name="Albersmeier A."/>
            <person name="Kalinowski J."/>
            <person name="Ruckert C."/>
        </authorList>
    </citation>
    <scope>NUCLEOTIDE SEQUENCE</scope>
    <source>
        <strain evidence="1">JCM 4059</strain>
    </source>
</reference>
<protein>
    <submittedName>
        <fullName evidence="1">Uncharacterized protein</fullName>
    </submittedName>
</protein>